<sequence length="146" mass="16486">MAQCLARACVSDLPSYLSCLLKFLHGFLGKSERGMDIIVIYTNKGNPGIIDQPERDEKNMMRTKEKRPRHPMQEDIESLPLYLNPVLEPLALCLCARRTNVSTCVISPEGADVRFKTTCNPSVMERVIGWRSAIVEQGLFEELDSE</sequence>
<evidence type="ECO:0000313" key="2">
    <source>
        <dbReference type="Proteomes" id="UP000008142"/>
    </source>
</evidence>
<dbReference type="Proteomes" id="UP000008142">
    <property type="component" value="Unassembled WGS sequence"/>
</dbReference>
<gene>
    <name evidence="1" type="ORF">HCEG_00798</name>
</gene>
<organism evidence="2">
    <name type="scientific">Ajellomyces capsulatus (strain H88)</name>
    <name type="common">Darling's disease fungus</name>
    <name type="synonym">Histoplasma capsulatum</name>
    <dbReference type="NCBI Taxonomy" id="544711"/>
    <lineage>
        <taxon>Eukaryota</taxon>
        <taxon>Fungi</taxon>
        <taxon>Dikarya</taxon>
        <taxon>Ascomycota</taxon>
        <taxon>Pezizomycotina</taxon>
        <taxon>Eurotiomycetes</taxon>
        <taxon>Eurotiomycetidae</taxon>
        <taxon>Onygenales</taxon>
        <taxon>Ajellomycetaceae</taxon>
        <taxon>Histoplasma</taxon>
    </lineage>
</organism>
<dbReference type="OMA" id="CARRTNV"/>
<accession>F0U6A0</accession>
<name>F0U6A0_AJEC8</name>
<dbReference type="VEuPathDB" id="FungiDB:I7I53_07658"/>
<protein>
    <submittedName>
        <fullName evidence="1">Predicted protein</fullName>
    </submittedName>
</protein>
<proteinExistence type="predicted"/>
<dbReference type="EMBL" id="DS990636">
    <property type="protein sequence ID" value="EGC41436.1"/>
    <property type="molecule type" value="Genomic_DNA"/>
</dbReference>
<reference evidence="2" key="1">
    <citation type="submission" date="2008-07" db="EMBL/GenBank/DDBJ databases">
        <title>Annotation of Ajellomyces capsulatus strain H88.</title>
        <authorList>
            <person name="Champion M."/>
            <person name="Cuomo C."/>
            <person name="Ma L.-J."/>
            <person name="Henn M.R."/>
            <person name="Sil A."/>
            <person name="Goldman B."/>
            <person name="Young S.K."/>
            <person name="Kodira C.D."/>
            <person name="Zeng Q."/>
            <person name="Koehrsen M."/>
            <person name="Alvarado L."/>
            <person name="Berlin A."/>
            <person name="Borenstein D."/>
            <person name="Chen Z."/>
            <person name="Engels R."/>
            <person name="Freedman E."/>
            <person name="Gellesch M."/>
            <person name="Goldberg J."/>
            <person name="Griggs A."/>
            <person name="Gujja S."/>
            <person name="Heiman D."/>
            <person name="Hepburn T."/>
            <person name="Howarth C."/>
            <person name="Jen D."/>
            <person name="Larson L."/>
            <person name="Lewis B."/>
            <person name="Mehta T."/>
            <person name="Park D."/>
            <person name="Pearson M."/>
            <person name="Roberts A."/>
            <person name="Saif S."/>
            <person name="Shea T."/>
            <person name="Shenoy N."/>
            <person name="Sisk P."/>
            <person name="Stolte C."/>
            <person name="Sykes S."/>
            <person name="Walk T."/>
            <person name="White J."/>
            <person name="Yandava C."/>
            <person name="Klein B."/>
            <person name="McEwen J.G."/>
            <person name="Puccia R."/>
            <person name="Goldman G.H."/>
            <person name="Felipe M.S."/>
            <person name="Nino-Vega G."/>
            <person name="San-Blas G."/>
            <person name="Taylor J."/>
            <person name="Mendoza L."/>
            <person name="Galagan J."/>
            <person name="Nusbaum C."/>
            <person name="Birren B."/>
        </authorList>
    </citation>
    <scope>NUCLEOTIDE SEQUENCE [LARGE SCALE GENOMIC DNA]</scope>
    <source>
        <strain evidence="2">H88</strain>
    </source>
</reference>
<dbReference type="OrthoDB" id="4201960at2759"/>
<dbReference type="AlphaFoldDB" id="F0U6A0"/>
<evidence type="ECO:0000313" key="1">
    <source>
        <dbReference type="EMBL" id="EGC41436.1"/>
    </source>
</evidence>
<dbReference type="STRING" id="544711.F0U6A0"/>
<dbReference type="HOGENOM" id="CLU_1776909_0_0_1"/>